<feature type="transmembrane region" description="Helical" evidence="1">
    <location>
        <begin position="12"/>
        <end position="31"/>
    </location>
</feature>
<organism evidence="2">
    <name type="scientific">marine metagenome</name>
    <dbReference type="NCBI Taxonomy" id="408172"/>
    <lineage>
        <taxon>unclassified sequences</taxon>
        <taxon>metagenomes</taxon>
        <taxon>ecological metagenomes</taxon>
    </lineage>
</organism>
<dbReference type="AlphaFoldDB" id="A0A381T767"/>
<protein>
    <submittedName>
        <fullName evidence="2">Uncharacterized protein</fullName>
    </submittedName>
</protein>
<evidence type="ECO:0000313" key="2">
    <source>
        <dbReference type="EMBL" id="SVA12030.1"/>
    </source>
</evidence>
<keyword evidence="1" id="KW-0812">Transmembrane</keyword>
<sequence length="65" mass="6600">MVSLGASAKQTGLIPSWLAVAGCALAVVALIPHEVALIGVRLSMLWLLVTSIVLFRGAGSEAAQA</sequence>
<feature type="transmembrane region" description="Helical" evidence="1">
    <location>
        <begin position="37"/>
        <end position="55"/>
    </location>
</feature>
<name>A0A381T767_9ZZZZ</name>
<keyword evidence="1" id="KW-1133">Transmembrane helix</keyword>
<accession>A0A381T767</accession>
<proteinExistence type="predicted"/>
<keyword evidence="1" id="KW-0472">Membrane</keyword>
<dbReference type="EMBL" id="UINC01004129">
    <property type="protein sequence ID" value="SVA12030.1"/>
    <property type="molecule type" value="Genomic_DNA"/>
</dbReference>
<gene>
    <name evidence="2" type="ORF">METZ01_LOCUS64884</name>
</gene>
<evidence type="ECO:0000256" key="1">
    <source>
        <dbReference type="SAM" id="Phobius"/>
    </source>
</evidence>
<reference evidence="2" key="1">
    <citation type="submission" date="2018-05" db="EMBL/GenBank/DDBJ databases">
        <authorList>
            <person name="Lanie J.A."/>
            <person name="Ng W.-L."/>
            <person name="Kazmierczak K.M."/>
            <person name="Andrzejewski T.M."/>
            <person name="Davidsen T.M."/>
            <person name="Wayne K.J."/>
            <person name="Tettelin H."/>
            <person name="Glass J.I."/>
            <person name="Rusch D."/>
            <person name="Podicherti R."/>
            <person name="Tsui H.-C.T."/>
            <person name="Winkler M.E."/>
        </authorList>
    </citation>
    <scope>NUCLEOTIDE SEQUENCE</scope>
</reference>